<sequence length="972" mass="113083">MDEHSDDEFNNMKLEGEKSVILKINETHEQIIQLLQEKPLETVRLVSRIVHLTLDNNLDIKVCRRSVRALAKHWKNSSYYKKRRFSLEMKFYMHLTTRIIFIRELIDIGEKSFYLNMLPQKLHFYSPNVVKFQKKEYNTAMGIGCNKNGRLGVGSTEEQVDIMTPVNLPNEIKSVNFGANHTIIQLQNLELYGIGKMANFMEGMAGSDEICVTPMKLSFYKQDPAIKTRIIVKEDYTEINDYNMHSSLIIGNADTLRIEKENIRCSGPNWLIDNTRFRKYKNSEVIDSNEVEVDVYDGTKRTINILEDLHWIGKNRKEREMTIFMDGTHVDITKLKCFKWKGSKVFGMIDETIYSGKLLLVPREGEDHQHPDEDVVLMAVMDEVVCLWSFDTFEVSSDGESLIAWSNTPTKQPSPDVNRLDNFRPYESFESFNFQELKNIENFHGHNLLTTFNEICNSFSPRTLGTLYTIAGVPTVTCLIRGMLALIHFLRVDELTGLTEAFVKNVRSDSTLDEAAVKREFDMAMIVGSKIPVLVVKSEYISVERENEMKTTSRDHIFDLMDKVKNLLIKFNSLPLKYRVNRLDTEFGKWIEKILRSCNEGSYEGQNFKNRLIPTDEKYQNNYCIAALKTRIESGDIDGGLERFMIVRVEAVAFVGRHEISPDNPSTGHHRVYWMHTTKFHIKCIDASLLEHIDEEKDVLNLSLVCLDDHSPERFKRLVDSFFVVQNSPFHLSSFEREIDIASATASLPVNETYTVRTLDGIEMKVPKVLFEIFSEFDAARKRNSYVEDTFSLDYSADALKLFLACLLDVRVYYRASIELKMEVYKLAEFVLANHFRDELIRMFLLKAEEKDHAHLGYLMLERPNEMISLIVRHRPDIVFFWKNLPVEQNHLEFIDKLANTIKSDRFNKVGYRMYREIDEPEEPKVEISQEFLLHYICNAKQDSDVIDDFKASLKMLLSKIRQQYNLLKFQS</sequence>
<keyword evidence="3" id="KW-1185">Reference proteome</keyword>
<feature type="repeat" description="RCC1" evidence="1">
    <location>
        <begin position="138"/>
        <end position="188"/>
    </location>
</feature>
<dbReference type="Gene3D" id="2.130.10.30">
    <property type="entry name" value="Regulator of chromosome condensation 1/beta-lactamase-inhibitor protein II"/>
    <property type="match status" value="1"/>
</dbReference>
<dbReference type="InParanoid" id="E3LIK4"/>
<dbReference type="OrthoDB" id="5821121at2759"/>
<dbReference type="Proteomes" id="UP000008281">
    <property type="component" value="Unassembled WGS sequence"/>
</dbReference>
<organism evidence="3">
    <name type="scientific">Caenorhabditis remanei</name>
    <name type="common">Caenorhabditis vulgaris</name>
    <dbReference type="NCBI Taxonomy" id="31234"/>
    <lineage>
        <taxon>Eukaryota</taxon>
        <taxon>Metazoa</taxon>
        <taxon>Ecdysozoa</taxon>
        <taxon>Nematoda</taxon>
        <taxon>Chromadorea</taxon>
        <taxon>Rhabditida</taxon>
        <taxon>Rhabditina</taxon>
        <taxon>Rhabditomorpha</taxon>
        <taxon>Rhabditoidea</taxon>
        <taxon>Rhabditidae</taxon>
        <taxon>Peloderinae</taxon>
        <taxon>Caenorhabditis</taxon>
    </lineage>
</organism>
<evidence type="ECO:0000313" key="3">
    <source>
        <dbReference type="Proteomes" id="UP000008281"/>
    </source>
</evidence>
<evidence type="ECO:0000256" key="1">
    <source>
        <dbReference type="PROSITE-ProRule" id="PRU00235"/>
    </source>
</evidence>
<evidence type="ECO:0000313" key="2">
    <source>
        <dbReference type="EMBL" id="EFO95267.1"/>
    </source>
</evidence>
<protein>
    <submittedName>
        <fullName evidence="2">Uncharacterized protein</fullName>
    </submittedName>
</protein>
<dbReference type="EMBL" id="DS268409">
    <property type="protein sequence ID" value="EFO95267.1"/>
    <property type="molecule type" value="Genomic_DNA"/>
</dbReference>
<dbReference type="HOGENOM" id="CLU_011560_0_0_1"/>
<dbReference type="InterPro" id="IPR009091">
    <property type="entry name" value="RCC1/BLIP-II"/>
</dbReference>
<accession>E3LIK4</accession>
<reference evidence="2" key="1">
    <citation type="submission" date="2007-07" db="EMBL/GenBank/DDBJ databases">
        <title>PCAP assembly of the Caenorhabditis remanei genome.</title>
        <authorList>
            <consortium name="The Caenorhabditis remanei Sequencing Consortium"/>
            <person name="Wilson R.K."/>
        </authorList>
    </citation>
    <scope>NUCLEOTIDE SEQUENCE [LARGE SCALE GENOMIC DNA]</scope>
    <source>
        <strain evidence="2">PB4641</strain>
    </source>
</reference>
<name>E3LIK4_CAERE</name>
<dbReference type="AlphaFoldDB" id="E3LIK4"/>
<dbReference type="FunCoup" id="E3LIK4">
    <property type="interactions" value="1116"/>
</dbReference>
<dbReference type="SUPFAM" id="SSF50985">
    <property type="entry name" value="RCC1/BLIP-II"/>
    <property type="match status" value="1"/>
</dbReference>
<gene>
    <name evidence="2" type="ORF">CRE_09390</name>
</gene>
<dbReference type="InterPro" id="IPR000408">
    <property type="entry name" value="Reg_chr_condens"/>
</dbReference>
<dbReference type="PROSITE" id="PS50012">
    <property type="entry name" value="RCC1_3"/>
    <property type="match status" value="1"/>
</dbReference>
<proteinExistence type="predicted"/>
<dbReference type="eggNOG" id="ENOG502TIFH">
    <property type="taxonomic scope" value="Eukaryota"/>
</dbReference>